<dbReference type="Proteomes" id="UP000447833">
    <property type="component" value="Unassembled WGS sequence"/>
</dbReference>
<gene>
    <name evidence="8" type="ORF">GLW07_10230</name>
</gene>
<comment type="similarity">
    <text evidence="5">Belongs to the YicC/YloC family.</text>
</comment>
<evidence type="ECO:0000313" key="8">
    <source>
        <dbReference type="EMBL" id="MYL63730.1"/>
    </source>
</evidence>
<dbReference type="RefSeq" id="WP_160919281.1">
    <property type="nucleotide sequence ID" value="NZ_WMEY01000003.1"/>
</dbReference>
<keyword evidence="4" id="KW-0378">Hydrolase</keyword>
<evidence type="ECO:0000256" key="2">
    <source>
        <dbReference type="ARBA" id="ARBA00022722"/>
    </source>
</evidence>
<protein>
    <submittedName>
        <fullName evidence="8">YicC family protein</fullName>
    </submittedName>
</protein>
<dbReference type="Pfam" id="PF03755">
    <property type="entry name" value="YicC-like_N"/>
    <property type="match status" value="1"/>
</dbReference>
<evidence type="ECO:0000256" key="5">
    <source>
        <dbReference type="ARBA" id="ARBA00035648"/>
    </source>
</evidence>
<evidence type="ECO:0000256" key="3">
    <source>
        <dbReference type="ARBA" id="ARBA00022759"/>
    </source>
</evidence>
<keyword evidence="2" id="KW-0540">Nuclease</keyword>
<evidence type="ECO:0000259" key="6">
    <source>
        <dbReference type="Pfam" id="PF03755"/>
    </source>
</evidence>
<dbReference type="AlphaFoldDB" id="A0A845EYV0"/>
<feature type="domain" description="Endoribonuclease YicC-like N-terminal" evidence="6">
    <location>
        <begin position="2"/>
        <end position="155"/>
    </location>
</feature>
<evidence type="ECO:0000313" key="9">
    <source>
        <dbReference type="Proteomes" id="UP000447833"/>
    </source>
</evidence>
<dbReference type="GO" id="GO:0016787">
    <property type="term" value="F:hydrolase activity"/>
    <property type="evidence" value="ECO:0007669"/>
    <property type="project" value="UniProtKB-KW"/>
</dbReference>
<evidence type="ECO:0000259" key="7">
    <source>
        <dbReference type="Pfam" id="PF08340"/>
    </source>
</evidence>
<dbReference type="PANTHER" id="PTHR30636">
    <property type="entry name" value="UPF0701 PROTEIN YICC"/>
    <property type="match status" value="1"/>
</dbReference>
<comment type="cofactor">
    <cofactor evidence="1">
        <name>a divalent metal cation</name>
        <dbReference type="ChEBI" id="CHEBI:60240"/>
    </cofactor>
</comment>
<dbReference type="NCBIfam" id="TIGR00255">
    <property type="entry name" value="YicC/YloC family endoribonuclease"/>
    <property type="match status" value="1"/>
</dbReference>
<dbReference type="PANTHER" id="PTHR30636:SF3">
    <property type="entry name" value="UPF0701 PROTEIN YICC"/>
    <property type="match status" value="1"/>
</dbReference>
<dbReference type="EMBL" id="WMEY01000003">
    <property type="protein sequence ID" value="MYL63730.1"/>
    <property type="molecule type" value="Genomic_DNA"/>
</dbReference>
<comment type="caution">
    <text evidence="8">The sequence shown here is derived from an EMBL/GenBank/DDBJ whole genome shotgun (WGS) entry which is preliminary data.</text>
</comment>
<proteinExistence type="inferred from homology"/>
<organism evidence="8 9">
    <name type="scientific">Guptibacillus hwajinpoensis</name>
    <dbReference type="NCBI Taxonomy" id="208199"/>
    <lineage>
        <taxon>Bacteria</taxon>
        <taxon>Bacillati</taxon>
        <taxon>Bacillota</taxon>
        <taxon>Bacilli</taxon>
        <taxon>Bacillales</taxon>
        <taxon>Guptibacillaceae</taxon>
        <taxon>Guptibacillus</taxon>
    </lineage>
</organism>
<dbReference type="GO" id="GO:0004521">
    <property type="term" value="F:RNA endonuclease activity"/>
    <property type="evidence" value="ECO:0007669"/>
    <property type="project" value="InterPro"/>
</dbReference>
<name>A0A845EYV0_9BACL</name>
<dbReference type="InterPro" id="IPR005229">
    <property type="entry name" value="YicC/YloC-like"/>
</dbReference>
<dbReference type="Pfam" id="PF08340">
    <property type="entry name" value="YicC-like_C"/>
    <property type="match status" value="1"/>
</dbReference>
<evidence type="ECO:0000256" key="1">
    <source>
        <dbReference type="ARBA" id="ARBA00001968"/>
    </source>
</evidence>
<feature type="domain" description="Endoribonuclease YicC-like C-terminal" evidence="7">
    <location>
        <begin position="175"/>
        <end position="291"/>
    </location>
</feature>
<dbReference type="InterPro" id="IPR013551">
    <property type="entry name" value="YicC-like_C"/>
</dbReference>
<dbReference type="InterPro" id="IPR013527">
    <property type="entry name" value="YicC-like_N"/>
</dbReference>
<keyword evidence="3" id="KW-0255">Endonuclease</keyword>
<evidence type="ECO:0000256" key="4">
    <source>
        <dbReference type="ARBA" id="ARBA00022801"/>
    </source>
</evidence>
<accession>A0A845EYV0</accession>
<reference evidence="8 9" key="1">
    <citation type="submission" date="2019-11" db="EMBL/GenBank/DDBJ databases">
        <title>Genome sequences of 17 halophilic strains isolated from different environments.</title>
        <authorList>
            <person name="Furrow R.E."/>
        </authorList>
    </citation>
    <scope>NUCLEOTIDE SEQUENCE [LARGE SCALE GENOMIC DNA]</scope>
    <source>
        <strain evidence="8 9">22506_14_FS</strain>
    </source>
</reference>
<sequence>MVKSMTGFGRASHEEEDVQITVEIKSVNHRYFDGTFRMPKALLHLEGRMKKAIQRTIARGKVELYLTIDGAGFRSSDVKVDWNLLDQYITILKQASERYELQEDLSASKLLNMDVYQVTEKEQNINQLEDEIFATMNLAVARLVEMREIEGEALEQDIRTKLQEMTEVLTSISMLSNEVTSSFEARIRTKLEGFKELEAIDEARILTEVAYLADKASIDEEITRLRSHLAQFHDILSNDGVVGRKLDFLVQEMNRELNTIGSKSQHHKISQHVIDLKSEVEKVREQVQNIE</sequence>